<feature type="chain" id="PRO_5009257204" description="Secretion system C-terminal sorting domain-containing protein" evidence="1">
    <location>
        <begin position="25"/>
        <end position="1211"/>
    </location>
</feature>
<dbReference type="Proteomes" id="UP000199679">
    <property type="component" value="Chromosome I"/>
</dbReference>
<keyword evidence="4" id="KW-1185">Reference proteome</keyword>
<evidence type="ECO:0000259" key="2">
    <source>
        <dbReference type="Pfam" id="PF18962"/>
    </source>
</evidence>
<dbReference type="InterPro" id="IPR026444">
    <property type="entry name" value="Secre_tail"/>
</dbReference>
<protein>
    <recommendedName>
        <fullName evidence="2">Secretion system C-terminal sorting domain-containing protein</fullName>
    </recommendedName>
</protein>
<feature type="signal peptide" evidence="1">
    <location>
        <begin position="1"/>
        <end position="24"/>
    </location>
</feature>
<reference evidence="3 4" key="1">
    <citation type="submission" date="2016-10" db="EMBL/GenBank/DDBJ databases">
        <authorList>
            <person name="de Groot N.N."/>
        </authorList>
    </citation>
    <scope>NUCLEOTIDE SEQUENCE [LARGE SCALE GENOMIC DNA]</scope>
    <source>
        <strain evidence="3 4">MP1X4</strain>
    </source>
</reference>
<dbReference type="STRING" id="652787.SAMN05216490_0679"/>
<sequence>MKTQLLKITFIAFASLLFVNISKAQQYINSSTTTGSTTIGYTCYNYFDNNTAANISPTPVGSTTNSIILPAATANNLSVVGTSSSCLESNNVSTPIDATVNYIPNAADKTTYAANLNTQDWEWSLLYRATTLPSQTAPGSGAAGSAGLIYTPLVGTSNNWRYWLHATTATVTTTTQGFVLMQTSDGLLHVYVADGSTYDKPIELLVSKAALSVNTTYCIKIQRLINGTWNMYLDPYTSTVTQAQTLQQTRVSSDGYSISLAYKNSILQASQSSATAGTYKFDETHMYTRYLYFAPMTTAAQGVTQSPLYAGETPVILYGIQVFTRGNYDFTQIYINETDNSYFRSNFINNGNPAYLYETQNPVLSMTGATFISNIQLNNGGGAQAQITAYTSPFVSMGNVDGSLSNPGNYFIETSMASTINVPAPATMSFGTVSSVVDGTTGSPISTGQYSNGTPPAGTGTIGTGTVYDWIGGTAGNAYTAAANWHQGVAPGATDIVNFGVNYSFTTANSPNFGANTTVGQIYVGKNGGNQVSFNMYSTVGSGTAYSYTTTNGISLAAGANLALSGYSSSKLATFITKGTSTAASTSIIVPTNTTFTQSGTFTLLSDASGTANIGILLNSTVSGTFTVQRYMTGGTAAYRTWRLMSSPINNGSSAFNFANLQQTLIVTGSGGSTNGFDPPASWNATTYTANGPSVLFYNEPVAQSAKNDFISLATNPTTTTKPVGTGFYFYYRGDRTHNLSSKVVKVSGSYAIPESTPTLWTGTLNTGNVSFAASYTNNVGATDNGYNITGNPYPCTLDWSKVTYTSGKFSLNPLYTGVPNIWVYDPTKNSINPQNNTTYTNYVAVGQGFFVQATGTGGTITFTENAKDVASADQPTGSKLMLSVIQPKTDPYIQLEMIRDSTNADFAYIRFNNNANPKYNKTDDVDDLNGDGQNVFFGSLTADSVEVAINSLPLTLHTSVFLSANATTQGAFSIKRTDLVNISSAYDVFLMDHFTKDSLDLRQHDTYSFNITSNPASYGNSRFELVLRIKPLPPYQLLSFTGQHVSSGNQLNWKTANENYYTTFQLQRSQDNGKTFSSLTTMQSDSSGAYAFTDKAAGKDTAMYRLMQSDVNNNITYSSIVILSTTGSLVQFKVYPNPASSYIQFQANNIVNPPLKLNIYNSIGSIVKTTTFSANTGTQDLSGLINGTYILELIDVNTKKSLGTAKFSKF</sequence>
<organism evidence="3 4">
    <name type="scientific">Mucilaginibacter mallensis</name>
    <dbReference type="NCBI Taxonomy" id="652787"/>
    <lineage>
        <taxon>Bacteria</taxon>
        <taxon>Pseudomonadati</taxon>
        <taxon>Bacteroidota</taxon>
        <taxon>Sphingobacteriia</taxon>
        <taxon>Sphingobacteriales</taxon>
        <taxon>Sphingobacteriaceae</taxon>
        <taxon>Mucilaginibacter</taxon>
    </lineage>
</organism>
<name>A0A1H1Q390_MUCMA</name>
<dbReference type="RefSeq" id="WP_091369247.1">
    <property type="nucleotide sequence ID" value="NZ_LT629740.1"/>
</dbReference>
<evidence type="ECO:0000313" key="3">
    <source>
        <dbReference type="EMBL" id="SDS17727.1"/>
    </source>
</evidence>
<evidence type="ECO:0000313" key="4">
    <source>
        <dbReference type="Proteomes" id="UP000199679"/>
    </source>
</evidence>
<dbReference type="AlphaFoldDB" id="A0A1H1Q390"/>
<feature type="domain" description="Secretion system C-terminal sorting" evidence="2">
    <location>
        <begin position="1135"/>
        <end position="1200"/>
    </location>
</feature>
<keyword evidence="1" id="KW-0732">Signal</keyword>
<dbReference type="EMBL" id="LT629740">
    <property type="protein sequence ID" value="SDS17727.1"/>
    <property type="molecule type" value="Genomic_DNA"/>
</dbReference>
<evidence type="ECO:0000256" key="1">
    <source>
        <dbReference type="SAM" id="SignalP"/>
    </source>
</evidence>
<proteinExistence type="predicted"/>
<gene>
    <name evidence="3" type="ORF">SAMN05216490_0679</name>
</gene>
<dbReference type="NCBIfam" id="TIGR04183">
    <property type="entry name" value="Por_Secre_tail"/>
    <property type="match status" value="1"/>
</dbReference>
<dbReference type="Pfam" id="PF18962">
    <property type="entry name" value="Por_Secre_tail"/>
    <property type="match status" value="1"/>
</dbReference>
<accession>A0A1H1Q390</accession>
<dbReference type="OrthoDB" id="101122at2"/>